<protein>
    <submittedName>
        <fullName evidence="1">Lasso peptide astexin 2</fullName>
    </submittedName>
</protein>
<name>A0ABT5IBD3_9CAUL</name>
<proteinExistence type="predicted"/>
<keyword evidence="2" id="KW-1185">Reference proteome</keyword>
<gene>
    <name evidence="1" type="ORF">PQU94_04295</name>
</gene>
<dbReference type="InterPro" id="IPR049805">
    <property type="entry name" value="Lasso_benenodin"/>
</dbReference>
<accession>A0ABT5IBD3</accession>
<comment type="caution">
    <text evidence="1">The sequence shown here is derived from an EMBL/GenBank/DDBJ whole genome shotgun (WGS) entry which is preliminary data.</text>
</comment>
<evidence type="ECO:0000313" key="2">
    <source>
        <dbReference type="Proteomes" id="UP001216595"/>
    </source>
</evidence>
<dbReference type="RefSeq" id="WP_013479924.1">
    <property type="nucleotide sequence ID" value="NZ_JAQQKW010000002.1"/>
</dbReference>
<sequence length="49" mass="5288">MTKRTTIAARRVGLIDLGKATRQTKGLTQIQALDSVSGQFRDQLGLSAD</sequence>
<dbReference type="Pfam" id="PF24178">
    <property type="entry name" value="Subterisin"/>
    <property type="match status" value="1"/>
</dbReference>
<reference evidence="1 2" key="1">
    <citation type="submission" date="2023-01" db="EMBL/GenBank/DDBJ databases">
        <title>Novel species of the genus Asticcacaulis isolated from rivers.</title>
        <authorList>
            <person name="Lu H."/>
        </authorList>
    </citation>
    <scope>NUCLEOTIDE SEQUENCE [LARGE SCALE GENOMIC DNA]</scope>
    <source>
        <strain evidence="1 2">DXS10W</strain>
    </source>
</reference>
<dbReference type="Proteomes" id="UP001216595">
    <property type="component" value="Unassembled WGS sequence"/>
</dbReference>
<organism evidence="1 2">
    <name type="scientific">Asticcacaulis currens</name>
    <dbReference type="NCBI Taxonomy" id="2984210"/>
    <lineage>
        <taxon>Bacteria</taxon>
        <taxon>Pseudomonadati</taxon>
        <taxon>Pseudomonadota</taxon>
        <taxon>Alphaproteobacteria</taxon>
        <taxon>Caulobacterales</taxon>
        <taxon>Caulobacteraceae</taxon>
        <taxon>Asticcacaulis</taxon>
    </lineage>
</organism>
<dbReference type="EMBL" id="JAQQKW010000002">
    <property type="protein sequence ID" value="MDC7693500.1"/>
    <property type="molecule type" value="Genomic_DNA"/>
</dbReference>
<evidence type="ECO:0000313" key="1">
    <source>
        <dbReference type="EMBL" id="MDC7693500.1"/>
    </source>
</evidence>